<dbReference type="AlphaFoldDB" id="A0AA47LSN5"/>
<dbReference type="Gene3D" id="3.40.140.10">
    <property type="entry name" value="Cytidine Deaminase, domain 2"/>
    <property type="match status" value="1"/>
</dbReference>
<dbReference type="Proteomes" id="UP001164748">
    <property type="component" value="Plasmid unnamed"/>
</dbReference>
<name>A0AA47LSN5_9GAMM</name>
<sequence>MSFGTIGATPNYPREVAKAALSANAAAVIFVNNHRSRIAKPSQANRHITDKFTKELSLSMHLCRLAQLHPGLGGA</sequence>
<dbReference type="InterPro" id="IPR001405">
    <property type="entry name" value="UPF0758"/>
</dbReference>
<dbReference type="Pfam" id="PF04002">
    <property type="entry name" value="RadC"/>
    <property type="match status" value="1"/>
</dbReference>
<keyword evidence="3" id="KW-0614">Plasmid</keyword>
<geneLocation type="plasmid" evidence="3 4">
    <name>unnamed</name>
</geneLocation>
<dbReference type="RefSeq" id="WP_269580149.1">
    <property type="nucleotide sequence ID" value="NZ_CP114589.1"/>
</dbReference>
<evidence type="ECO:0000313" key="3">
    <source>
        <dbReference type="EMBL" id="WBA10110.1"/>
    </source>
</evidence>
<dbReference type="PANTHER" id="PTHR30471:SF6">
    <property type="entry name" value="UPF0758 PROTEIN VC_0510"/>
    <property type="match status" value="1"/>
</dbReference>
<dbReference type="InterPro" id="IPR025657">
    <property type="entry name" value="RadC_JAB"/>
</dbReference>
<evidence type="ECO:0000256" key="1">
    <source>
        <dbReference type="ARBA" id="ARBA00023049"/>
    </source>
</evidence>
<reference evidence="3" key="1">
    <citation type="submission" date="2022-09" db="EMBL/GenBank/DDBJ databases">
        <authorList>
            <person name="Li Z.-J."/>
        </authorList>
    </citation>
    <scope>NUCLEOTIDE SEQUENCE</scope>
    <source>
        <strain evidence="3">TGB11</strain>
        <plasmid evidence="3">unnamed</plasmid>
    </source>
</reference>
<proteinExistence type="predicted"/>
<dbReference type="EMBL" id="CP114589">
    <property type="protein sequence ID" value="WBA10110.1"/>
    <property type="molecule type" value="Genomic_DNA"/>
</dbReference>
<evidence type="ECO:0000259" key="2">
    <source>
        <dbReference type="Pfam" id="PF04002"/>
    </source>
</evidence>
<accession>A0AA47LSN5</accession>
<evidence type="ECO:0000313" key="4">
    <source>
        <dbReference type="Proteomes" id="UP001164748"/>
    </source>
</evidence>
<keyword evidence="1" id="KW-0482">Metalloprotease</keyword>
<protein>
    <recommendedName>
        <fullName evidence="2">RadC-like JAB domain-containing protein</fullName>
    </recommendedName>
</protein>
<gene>
    <name evidence="3" type="ORF">N8M53_14990</name>
</gene>
<dbReference type="GO" id="GO:0008237">
    <property type="term" value="F:metallopeptidase activity"/>
    <property type="evidence" value="ECO:0007669"/>
    <property type="project" value="UniProtKB-KW"/>
</dbReference>
<dbReference type="PANTHER" id="PTHR30471">
    <property type="entry name" value="DNA REPAIR PROTEIN RADC"/>
    <property type="match status" value="1"/>
</dbReference>
<keyword evidence="1" id="KW-0378">Hydrolase</keyword>
<feature type="domain" description="RadC-like JAB" evidence="2">
    <location>
        <begin position="2"/>
        <end position="56"/>
    </location>
</feature>
<organism evidence="3 4">
    <name type="scientific">Salinivibrio kushneri</name>
    <dbReference type="NCBI Taxonomy" id="1908198"/>
    <lineage>
        <taxon>Bacteria</taxon>
        <taxon>Pseudomonadati</taxon>
        <taxon>Pseudomonadota</taxon>
        <taxon>Gammaproteobacteria</taxon>
        <taxon>Vibrionales</taxon>
        <taxon>Vibrionaceae</taxon>
        <taxon>Salinivibrio</taxon>
    </lineage>
</organism>
<keyword evidence="1" id="KW-0645">Protease</keyword>